<dbReference type="HOGENOM" id="CLU_1167246_0_0_1"/>
<dbReference type="OMA" id="HCTISSE"/>
<accession>W1PH38</accession>
<proteinExistence type="predicted"/>
<dbReference type="InterPro" id="IPR036770">
    <property type="entry name" value="Ankyrin_rpt-contain_sf"/>
</dbReference>
<organism evidence="1 2">
    <name type="scientific">Amborella trichopoda</name>
    <dbReference type="NCBI Taxonomy" id="13333"/>
    <lineage>
        <taxon>Eukaryota</taxon>
        <taxon>Viridiplantae</taxon>
        <taxon>Streptophyta</taxon>
        <taxon>Embryophyta</taxon>
        <taxon>Tracheophyta</taxon>
        <taxon>Spermatophyta</taxon>
        <taxon>Magnoliopsida</taxon>
        <taxon>Amborellales</taxon>
        <taxon>Amborellaceae</taxon>
        <taxon>Amborella</taxon>
    </lineage>
</organism>
<evidence type="ECO:0000313" key="1">
    <source>
        <dbReference type="EMBL" id="ERN09307.1"/>
    </source>
</evidence>
<dbReference type="PANTHER" id="PTHR24121:SF21">
    <property type="entry name" value="ANKYRIN REPEAT FAMILY PROTEIN"/>
    <property type="match status" value="1"/>
</dbReference>
<dbReference type="PANTHER" id="PTHR24121">
    <property type="entry name" value="NO MECHANORECEPTOR POTENTIAL C, ISOFORM D-RELATED"/>
    <property type="match status" value="1"/>
</dbReference>
<dbReference type="Gramene" id="ERN09307">
    <property type="protein sequence ID" value="ERN09307"/>
    <property type="gene ID" value="AMTR_s00149p00086010"/>
</dbReference>
<dbReference type="AlphaFoldDB" id="W1PH38"/>
<protein>
    <submittedName>
        <fullName evidence="1">Uncharacterized protein</fullName>
    </submittedName>
</protein>
<gene>
    <name evidence="1" type="ORF">AMTR_s00149p00086010</name>
</gene>
<reference evidence="2" key="1">
    <citation type="journal article" date="2013" name="Science">
        <title>The Amborella genome and the evolution of flowering plants.</title>
        <authorList>
            <consortium name="Amborella Genome Project"/>
        </authorList>
    </citation>
    <scope>NUCLEOTIDE SEQUENCE [LARGE SCALE GENOMIC DNA]</scope>
</reference>
<keyword evidence="2" id="KW-1185">Reference proteome</keyword>
<dbReference type="SUPFAM" id="SSF48403">
    <property type="entry name" value="Ankyrin repeat"/>
    <property type="match status" value="1"/>
</dbReference>
<dbReference type="Proteomes" id="UP000017836">
    <property type="component" value="Unassembled WGS sequence"/>
</dbReference>
<dbReference type="EMBL" id="KI393016">
    <property type="protein sequence ID" value="ERN09307.1"/>
    <property type="molecule type" value="Genomic_DNA"/>
</dbReference>
<dbReference type="STRING" id="13333.W1PH38"/>
<dbReference type="Gene3D" id="1.25.40.20">
    <property type="entry name" value="Ankyrin repeat-containing domain"/>
    <property type="match status" value="1"/>
</dbReference>
<evidence type="ECO:0000313" key="2">
    <source>
        <dbReference type="Proteomes" id="UP000017836"/>
    </source>
</evidence>
<name>W1PH38_AMBTC</name>
<sequence length="238" mass="26276">MDANSSVENGSKMYRAANKGNWRMIKKAIKEEPSYQSAPMSPSGATILHLVAQFRQEKTLVNILELMTADAMSSRTAQGNTVLHEVAIVGSMEMAAKAVCRKKHRLVTVCNHFGETPVFLAASYGRKDVFWYPAMEAEMSCQGNYGATILRAAMVGEFYGIFGTEKVERYPSLAVARDEKGVSPLHIMANSPKSFKSGTLYYLTNIGVSTTVVLEIIGKVIYSSMFLYKAFFFFGVSK</sequence>